<gene>
    <name evidence="1" type="ORF">BT63DRAFT_228707</name>
</gene>
<organism evidence="1 2">
    <name type="scientific">Microthyrium microscopicum</name>
    <dbReference type="NCBI Taxonomy" id="703497"/>
    <lineage>
        <taxon>Eukaryota</taxon>
        <taxon>Fungi</taxon>
        <taxon>Dikarya</taxon>
        <taxon>Ascomycota</taxon>
        <taxon>Pezizomycotina</taxon>
        <taxon>Dothideomycetes</taxon>
        <taxon>Dothideomycetes incertae sedis</taxon>
        <taxon>Microthyriales</taxon>
        <taxon>Microthyriaceae</taxon>
        <taxon>Microthyrium</taxon>
    </lineage>
</organism>
<dbReference type="OrthoDB" id="5985073at2759"/>
<protein>
    <submittedName>
        <fullName evidence="1">Uncharacterized protein</fullName>
    </submittedName>
</protein>
<proteinExistence type="predicted"/>
<name>A0A6A6UF43_9PEZI</name>
<dbReference type="Proteomes" id="UP000799302">
    <property type="component" value="Unassembled WGS sequence"/>
</dbReference>
<dbReference type="EMBL" id="MU004234">
    <property type="protein sequence ID" value="KAF2670063.1"/>
    <property type="molecule type" value="Genomic_DNA"/>
</dbReference>
<dbReference type="AlphaFoldDB" id="A0A6A6UF43"/>
<evidence type="ECO:0000313" key="2">
    <source>
        <dbReference type="Proteomes" id="UP000799302"/>
    </source>
</evidence>
<sequence length="448" mass="51080">MLTILQEREHDRNKNNEAFHDVIRDLFDILHSWELTNGLSSNSSSSGSPSFSLILTAESPGDYDRIEESLDDIGRRRWAKSFLKIDGFQDIKSVRSIAKFRTPYSFGGRALDPASMAILSSKMIGLQQVDWSFVDEQRRTLSMDDRRDRRYKFSQCLTQLPLQSLTHLKLALRYIVPANHSWKIPSVLHPADQEIDSLSRAIHAVSQAPNLRLLILENGMVLSTSIFGPVQTKAPVTASHPEAGTDKAKQPLWPSLEHFIIQLSPVTPEGSWLLEGNANSMNPQYEYSSEDFDDVDDELMIDFDIENTDEPDRINERAEAIEAGDEPIWFYRSQMNTALFEPWVTQMALATNHMPKLKWGALSMTTKWRDTDDGEKQEFMVDVECKTVAAGRKNWEVRVGKSLEYVPDEKLVRFLDNDAGDEGSVIVQFDSSGREKLMRWSYQSLPPF</sequence>
<accession>A0A6A6UF43</accession>
<reference evidence="1" key="1">
    <citation type="journal article" date="2020" name="Stud. Mycol.">
        <title>101 Dothideomycetes genomes: a test case for predicting lifestyles and emergence of pathogens.</title>
        <authorList>
            <person name="Haridas S."/>
            <person name="Albert R."/>
            <person name="Binder M."/>
            <person name="Bloem J."/>
            <person name="Labutti K."/>
            <person name="Salamov A."/>
            <person name="Andreopoulos B."/>
            <person name="Baker S."/>
            <person name="Barry K."/>
            <person name="Bills G."/>
            <person name="Bluhm B."/>
            <person name="Cannon C."/>
            <person name="Castanera R."/>
            <person name="Culley D."/>
            <person name="Daum C."/>
            <person name="Ezra D."/>
            <person name="Gonzalez J."/>
            <person name="Henrissat B."/>
            <person name="Kuo A."/>
            <person name="Liang C."/>
            <person name="Lipzen A."/>
            <person name="Lutzoni F."/>
            <person name="Magnuson J."/>
            <person name="Mondo S."/>
            <person name="Nolan M."/>
            <person name="Ohm R."/>
            <person name="Pangilinan J."/>
            <person name="Park H.-J."/>
            <person name="Ramirez L."/>
            <person name="Alfaro M."/>
            <person name="Sun H."/>
            <person name="Tritt A."/>
            <person name="Yoshinaga Y."/>
            <person name="Zwiers L.-H."/>
            <person name="Turgeon B."/>
            <person name="Goodwin S."/>
            <person name="Spatafora J."/>
            <person name="Crous P."/>
            <person name="Grigoriev I."/>
        </authorList>
    </citation>
    <scope>NUCLEOTIDE SEQUENCE</scope>
    <source>
        <strain evidence="1">CBS 115976</strain>
    </source>
</reference>
<keyword evidence="2" id="KW-1185">Reference proteome</keyword>
<evidence type="ECO:0000313" key="1">
    <source>
        <dbReference type="EMBL" id="KAF2670063.1"/>
    </source>
</evidence>